<keyword evidence="2 12" id="KW-0639">Primosome</keyword>
<dbReference type="Gene3D" id="1.10.860.10">
    <property type="entry name" value="DNAb Helicase, Chain A"/>
    <property type="match status" value="1"/>
</dbReference>
<dbReference type="InterPro" id="IPR013264">
    <property type="entry name" value="DNAG_N"/>
</dbReference>
<proteinExistence type="inferred from homology"/>
<dbReference type="PROSITE" id="PS50880">
    <property type="entry name" value="TOPRIM"/>
    <property type="match status" value="1"/>
</dbReference>
<dbReference type="InterPro" id="IPR013173">
    <property type="entry name" value="DNA_primase_DnaG_DnaB-bd_dom"/>
</dbReference>
<evidence type="ECO:0000256" key="12">
    <source>
        <dbReference type="HAMAP-Rule" id="MF_00974"/>
    </source>
</evidence>
<dbReference type="Gene3D" id="3.90.580.10">
    <property type="entry name" value="Zinc finger, CHC2-type domain"/>
    <property type="match status" value="1"/>
</dbReference>
<dbReference type="AlphaFoldDB" id="A0A5C0B458"/>
<dbReference type="FunFam" id="3.90.580.10:FF:000001">
    <property type="entry name" value="DNA primase"/>
    <property type="match status" value="1"/>
</dbReference>
<keyword evidence="4 12" id="KW-0548">Nucleotidyltransferase</keyword>
<dbReference type="CDD" id="cd03364">
    <property type="entry name" value="TOPRIM_DnaG_primases"/>
    <property type="match status" value="1"/>
</dbReference>
<feature type="zinc finger region" description="CHC2-type" evidence="12 13">
    <location>
        <begin position="37"/>
        <end position="61"/>
    </location>
</feature>
<dbReference type="InterPro" id="IPR034151">
    <property type="entry name" value="TOPRIM_DnaG_bac"/>
</dbReference>
<comment type="cofactor">
    <cofactor evidence="12 13">
        <name>Zn(2+)</name>
        <dbReference type="ChEBI" id="CHEBI:29105"/>
    </cofactor>
    <text evidence="12 13">Binds 1 zinc ion per monomer.</text>
</comment>
<dbReference type="Pfam" id="PF01807">
    <property type="entry name" value="Zn_ribbon_DnaG"/>
    <property type="match status" value="1"/>
</dbReference>
<name>A0A5C0B458_9BURK</name>
<dbReference type="Pfam" id="PF08278">
    <property type="entry name" value="DnaG_DnaB_bind"/>
    <property type="match status" value="1"/>
</dbReference>
<feature type="compositionally biased region" description="Basic and acidic residues" evidence="14">
    <location>
        <begin position="94"/>
        <end position="115"/>
    </location>
</feature>
<keyword evidence="17" id="KW-1185">Reference proteome</keyword>
<comment type="catalytic activity">
    <reaction evidence="12">
        <text>ssDNA + n NTP = ssDNA/pppN(pN)n-1 hybrid + (n-1) diphosphate.</text>
        <dbReference type="EC" id="2.7.7.101"/>
    </reaction>
</comment>
<keyword evidence="8 12" id="KW-0862">Zinc</keyword>
<dbReference type="InterPro" id="IPR050219">
    <property type="entry name" value="DnaG_primase"/>
</dbReference>
<evidence type="ECO:0000313" key="17">
    <source>
        <dbReference type="Proteomes" id="UP000325161"/>
    </source>
</evidence>
<dbReference type="GO" id="GO:0003677">
    <property type="term" value="F:DNA binding"/>
    <property type="evidence" value="ECO:0007669"/>
    <property type="project" value="UniProtKB-KW"/>
</dbReference>
<dbReference type="SMART" id="SM00493">
    <property type="entry name" value="TOPRIM"/>
    <property type="match status" value="1"/>
</dbReference>
<keyword evidence="7 12" id="KW-0863">Zinc-finger</keyword>
<dbReference type="GO" id="GO:0000428">
    <property type="term" value="C:DNA-directed RNA polymerase complex"/>
    <property type="evidence" value="ECO:0007669"/>
    <property type="project" value="UniProtKB-KW"/>
</dbReference>
<dbReference type="SUPFAM" id="SSF57783">
    <property type="entry name" value="Zinc beta-ribbon"/>
    <property type="match status" value="1"/>
</dbReference>
<evidence type="ECO:0000256" key="7">
    <source>
        <dbReference type="ARBA" id="ARBA00022771"/>
    </source>
</evidence>
<keyword evidence="6 12" id="KW-0479">Metal-binding</keyword>
<evidence type="ECO:0000256" key="11">
    <source>
        <dbReference type="ARBA" id="ARBA00023163"/>
    </source>
</evidence>
<dbReference type="InterPro" id="IPR036977">
    <property type="entry name" value="DNA_primase_Znf_CHC2"/>
</dbReference>
<dbReference type="SUPFAM" id="SSF117023">
    <property type="entry name" value="DNA primase DnaG, C-terminal domain"/>
    <property type="match status" value="1"/>
</dbReference>
<dbReference type="NCBIfam" id="TIGR01391">
    <property type="entry name" value="dnaG"/>
    <property type="match status" value="1"/>
</dbReference>
<dbReference type="Gene3D" id="1.20.50.20">
    <property type="entry name" value="DnaG, RNA polymerase domain, helical bundle"/>
    <property type="match status" value="1"/>
</dbReference>
<evidence type="ECO:0000256" key="8">
    <source>
        <dbReference type="ARBA" id="ARBA00022833"/>
    </source>
</evidence>
<dbReference type="PANTHER" id="PTHR30313">
    <property type="entry name" value="DNA PRIMASE"/>
    <property type="match status" value="1"/>
</dbReference>
<dbReference type="SMART" id="SM00400">
    <property type="entry name" value="ZnF_CHCC"/>
    <property type="match status" value="1"/>
</dbReference>
<comment type="similarity">
    <text evidence="12">Belongs to the DnaG primase family.</text>
</comment>
<accession>A0A5C0B458</accession>
<keyword evidence="10 12" id="KW-0238">DNA-binding</keyword>
<evidence type="ECO:0000313" key="16">
    <source>
        <dbReference type="EMBL" id="QEI08040.1"/>
    </source>
</evidence>
<evidence type="ECO:0000256" key="2">
    <source>
        <dbReference type="ARBA" id="ARBA00022515"/>
    </source>
</evidence>
<gene>
    <name evidence="12" type="primary">dnaG</name>
    <name evidence="16" type="ORF">FXN63_20995</name>
</gene>
<keyword evidence="9" id="KW-0460">Magnesium</keyword>
<evidence type="ECO:0000256" key="1">
    <source>
        <dbReference type="ARBA" id="ARBA00022478"/>
    </source>
</evidence>
<protein>
    <recommendedName>
        <fullName evidence="12">DNA primase</fullName>
        <ecNumber evidence="12">2.7.7.101</ecNumber>
    </recommendedName>
</protein>
<dbReference type="KEGG" id="pacr:FXN63_20995"/>
<dbReference type="SUPFAM" id="SSF56731">
    <property type="entry name" value="DNA primase core"/>
    <property type="match status" value="1"/>
</dbReference>
<dbReference type="PANTHER" id="PTHR30313:SF2">
    <property type="entry name" value="DNA PRIMASE"/>
    <property type="match status" value="1"/>
</dbReference>
<dbReference type="OrthoDB" id="9803773at2"/>
<keyword evidence="1 12" id="KW-0240">DNA-directed RNA polymerase</keyword>
<dbReference type="GO" id="GO:0005737">
    <property type="term" value="C:cytoplasm"/>
    <property type="evidence" value="ECO:0007669"/>
    <property type="project" value="TreeGrafter"/>
</dbReference>
<dbReference type="GO" id="GO:0006269">
    <property type="term" value="P:DNA replication, synthesis of primer"/>
    <property type="evidence" value="ECO:0007669"/>
    <property type="project" value="UniProtKB-UniRule"/>
</dbReference>
<evidence type="ECO:0000256" key="4">
    <source>
        <dbReference type="ARBA" id="ARBA00022695"/>
    </source>
</evidence>
<evidence type="ECO:0000259" key="15">
    <source>
        <dbReference type="PROSITE" id="PS50880"/>
    </source>
</evidence>
<dbReference type="Pfam" id="PF13155">
    <property type="entry name" value="Toprim_2"/>
    <property type="match status" value="1"/>
</dbReference>
<comment type="subunit">
    <text evidence="12">Monomer. Interacts with DnaB.</text>
</comment>
<dbReference type="Proteomes" id="UP000325161">
    <property type="component" value="Chromosome"/>
</dbReference>
<dbReference type="InterPro" id="IPR002694">
    <property type="entry name" value="Znf_CHC2"/>
</dbReference>
<dbReference type="FunFam" id="3.40.1360.10:FF:000002">
    <property type="entry name" value="DNA primase"/>
    <property type="match status" value="1"/>
</dbReference>
<keyword evidence="11 12" id="KW-0804">Transcription</keyword>
<organism evidence="16 17">
    <name type="scientific">Pigmentiphaga aceris</name>
    <dbReference type="NCBI Taxonomy" id="1940612"/>
    <lineage>
        <taxon>Bacteria</taxon>
        <taxon>Pseudomonadati</taxon>
        <taxon>Pseudomonadota</taxon>
        <taxon>Betaproteobacteria</taxon>
        <taxon>Burkholderiales</taxon>
        <taxon>Alcaligenaceae</taxon>
        <taxon>Pigmentiphaga</taxon>
    </lineage>
</organism>
<dbReference type="GO" id="GO:1990077">
    <property type="term" value="C:primosome complex"/>
    <property type="evidence" value="ECO:0007669"/>
    <property type="project" value="UniProtKB-KW"/>
</dbReference>
<dbReference type="SMART" id="SM00766">
    <property type="entry name" value="DnaG_DnaB_bind"/>
    <property type="match status" value="1"/>
</dbReference>
<dbReference type="InterPro" id="IPR006295">
    <property type="entry name" value="DNA_primase_DnaG"/>
</dbReference>
<evidence type="ECO:0000256" key="6">
    <source>
        <dbReference type="ARBA" id="ARBA00022723"/>
    </source>
</evidence>
<keyword evidence="3 12" id="KW-0808">Transferase</keyword>
<feature type="region of interest" description="Disordered" evidence="14">
    <location>
        <begin position="444"/>
        <end position="523"/>
    </location>
</feature>
<evidence type="ECO:0000256" key="3">
    <source>
        <dbReference type="ARBA" id="ARBA00022679"/>
    </source>
</evidence>
<evidence type="ECO:0000256" key="9">
    <source>
        <dbReference type="ARBA" id="ARBA00022842"/>
    </source>
</evidence>
<evidence type="ECO:0000256" key="10">
    <source>
        <dbReference type="ARBA" id="ARBA00023125"/>
    </source>
</evidence>
<dbReference type="EMBL" id="CP043046">
    <property type="protein sequence ID" value="QEI08040.1"/>
    <property type="molecule type" value="Genomic_DNA"/>
</dbReference>
<dbReference type="InterPro" id="IPR019475">
    <property type="entry name" value="DNA_primase_DnaB-bd"/>
</dbReference>
<comment type="domain">
    <text evidence="12">Contains an N-terminal zinc-binding domain, a central core domain that contains the primase activity, and a C-terminal DnaB-binding domain.</text>
</comment>
<dbReference type="InterPro" id="IPR006171">
    <property type="entry name" value="TOPRIM_dom"/>
</dbReference>
<evidence type="ECO:0000256" key="14">
    <source>
        <dbReference type="SAM" id="MobiDB-lite"/>
    </source>
</evidence>
<dbReference type="InterPro" id="IPR037068">
    <property type="entry name" value="DNA_primase_core_N_sf"/>
</dbReference>
<comment type="function">
    <text evidence="12">RNA polymerase that catalyzes the synthesis of short RNA molecules used as primers for DNA polymerase during DNA replication.</text>
</comment>
<dbReference type="EC" id="2.7.7.101" evidence="12"/>
<dbReference type="GO" id="GO:0008270">
    <property type="term" value="F:zinc ion binding"/>
    <property type="evidence" value="ECO:0007669"/>
    <property type="project" value="UniProtKB-UniRule"/>
</dbReference>
<dbReference type="InterPro" id="IPR016136">
    <property type="entry name" value="DNA_helicase_N/primase_C"/>
</dbReference>
<reference evidence="16 17" key="1">
    <citation type="submission" date="2019-08" db="EMBL/GenBank/DDBJ databases">
        <title>Amphibian skin-associated Pigmentiphaga: genome sequence and occurrence across geography and hosts.</title>
        <authorList>
            <person name="Bletz M.C."/>
            <person name="Bunk B."/>
            <person name="Sproeer C."/>
            <person name="Biwer P."/>
            <person name="Reiter S."/>
            <person name="Rabemananjara F.C.E."/>
            <person name="Schulz S."/>
            <person name="Overmann J."/>
            <person name="Vences M."/>
        </authorList>
    </citation>
    <scope>NUCLEOTIDE SEQUENCE [LARGE SCALE GENOMIC DNA]</scope>
    <source>
        <strain evidence="16 17">Mada1488</strain>
    </source>
</reference>
<keyword evidence="5 12" id="KW-0235">DNA replication</keyword>
<evidence type="ECO:0000256" key="5">
    <source>
        <dbReference type="ARBA" id="ARBA00022705"/>
    </source>
</evidence>
<dbReference type="RefSeq" id="WP_148817175.1">
    <property type="nucleotide sequence ID" value="NZ_CP043046.1"/>
</dbReference>
<sequence>MIPDSFIQDLLARVDVVDVVGRYVQLRKGGANLLGLCPFHNEKSPSFTVSPTKQFYHCFGCGAHGTAIRFLMDHAGQSFPEAVRSLADSAGMRVPEEDRSPKQREARAKREAEISRHSQALETANTLYRQQLRTATAAVSYLKGRGLSGEVAARFGMGWASGDRQGLSQVFPTYDDPLLVEAGLVILSEDGRRYDRFRERIMFPIRNGRGHLIGFGGRIVGKGEPKYLNSPETPIFSKGTELYGLWEAKQAIRSAGQVVVVEGYMDVVALAQMGVEHAVATLGTATTPVHIQKLLRASDNVVFAFDGDKAGRKAAWRALEACLPLLRDDVSLRFLFLPDDHDPDSFIREFGLEGFRAALRDATALSQFMLGELAERHRMDEAEGRARCVHDAKPLLQAMPAGAIRLQIQRELATLTRLTPEELGQLLQLQDVPSGPLVQQAAAAWGNGSTAPAARGAGGRQEGRASAQQGGQQDGYQGGPPSDYGPDDHDFMIPDDDSWEPAGRSGGEQGRANVARQASEPRGRRVVASLPVRLLHLLLGHPALIEEIDEAAETVLQEADGFDQVRELLALMRETGASHAAGLIEAARGTALGQDLENEMVATMFGEELPDPQGELRDALRVIELGWIEAQKEMLIARGLSGVDDKARYFELNERVTRLRMPLPGN</sequence>
<feature type="domain" description="Toprim" evidence="15">
    <location>
        <begin position="256"/>
        <end position="338"/>
    </location>
</feature>
<evidence type="ECO:0000256" key="13">
    <source>
        <dbReference type="PIRSR" id="PIRSR002811-1"/>
    </source>
</evidence>
<feature type="region of interest" description="Disordered" evidence="14">
    <location>
        <begin position="90"/>
        <end position="115"/>
    </location>
</feature>
<dbReference type="Gene3D" id="3.90.980.10">
    <property type="entry name" value="DNA primase, catalytic core, N-terminal domain"/>
    <property type="match status" value="1"/>
</dbReference>
<dbReference type="Pfam" id="PF10410">
    <property type="entry name" value="DnaB_bind"/>
    <property type="match status" value="1"/>
</dbReference>
<dbReference type="GO" id="GO:0003899">
    <property type="term" value="F:DNA-directed RNA polymerase activity"/>
    <property type="evidence" value="ECO:0007669"/>
    <property type="project" value="UniProtKB-UniRule"/>
</dbReference>
<dbReference type="Pfam" id="PF08275">
    <property type="entry name" value="DNAG_N"/>
    <property type="match status" value="1"/>
</dbReference>
<dbReference type="Gene3D" id="3.40.1360.10">
    <property type="match status" value="1"/>
</dbReference>
<dbReference type="InterPro" id="IPR030846">
    <property type="entry name" value="DnaG_bac"/>
</dbReference>
<dbReference type="HAMAP" id="MF_00974">
    <property type="entry name" value="DNA_primase_DnaG"/>
    <property type="match status" value="1"/>
</dbReference>